<organism evidence="1">
    <name type="scientific">viral metagenome</name>
    <dbReference type="NCBI Taxonomy" id="1070528"/>
    <lineage>
        <taxon>unclassified sequences</taxon>
        <taxon>metagenomes</taxon>
        <taxon>organismal metagenomes</taxon>
    </lineage>
</organism>
<dbReference type="Gene3D" id="1.10.30.50">
    <property type="match status" value="1"/>
</dbReference>
<protein>
    <submittedName>
        <fullName evidence="1">Uncharacterized protein</fullName>
    </submittedName>
</protein>
<evidence type="ECO:0000313" key="1">
    <source>
        <dbReference type="EMBL" id="QHS99007.1"/>
    </source>
</evidence>
<sequence length="195" mass="22422">MNLHESYNQLSILFSDKLKIKGVKLPKFKSKLGCSLTILYSSIGEFIHIDDIKNRVKANGYNLTGTDPLQVRHLSTQKGWYIEKQGKYHHKLVSVTESMPGFIAQKRASKLNDENWVKMKHEYNNACVNCGSKDGETLRWDQTKTTVLQQGHMDPRKDLTYDNCIPQCSFCNQQYKSKAVFNNRGFVIDFCKSGF</sequence>
<dbReference type="EMBL" id="MN739334">
    <property type="protein sequence ID" value="QHS99007.1"/>
    <property type="molecule type" value="Genomic_DNA"/>
</dbReference>
<dbReference type="AlphaFoldDB" id="A0A6C0C332"/>
<proteinExistence type="predicted"/>
<accession>A0A6C0C332</accession>
<name>A0A6C0C332_9ZZZZ</name>
<reference evidence="1" key="1">
    <citation type="journal article" date="2020" name="Nature">
        <title>Giant virus diversity and host interactions through global metagenomics.</title>
        <authorList>
            <person name="Schulz F."/>
            <person name="Roux S."/>
            <person name="Paez-Espino D."/>
            <person name="Jungbluth S."/>
            <person name="Walsh D.A."/>
            <person name="Denef V.J."/>
            <person name="McMahon K.D."/>
            <person name="Konstantinidis K.T."/>
            <person name="Eloe-Fadrosh E.A."/>
            <person name="Kyrpides N.C."/>
            <person name="Woyke T."/>
        </authorList>
    </citation>
    <scope>NUCLEOTIDE SEQUENCE</scope>
    <source>
        <strain evidence="1">GVMAG-M-3300020185-33</strain>
    </source>
</reference>